<proteinExistence type="predicted"/>
<dbReference type="SUPFAM" id="SSF54523">
    <property type="entry name" value="Pili subunits"/>
    <property type="match status" value="1"/>
</dbReference>
<dbReference type="Pfam" id="PF07596">
    <property type="entry name" value="SBP_bac_10"/>
    <property type="match status" value="1"/>
</dbReference>
<name>A0ABT6FCA9_9BACT</name>
<comment type="caution">
    <text evidence="2">The sequence shown here is derived from an EMBL/GenBank/DDBJ whole genome shotgun (WGS) entry which is preliminary data.</text>
</comment>
<feature type="domain" description="DUF1559" evidence="1">
    <location>
        <begin position="31"/>
        <end position="315"/>
    </location>
</feature>
<dbReference type="InterPro" id="IPR012902">
    <property type="entry name" value="N_methyl_site"/>
</dbReference>
<gene>
    <name evidence="2" type="ORF">PZE19_15420</name>
</gene>
<accession>A0ABT6FCA9</accession>
<protein>
    <submittedName>
        <fullName evidence="2">DUF1559 domain-containing protein</fullName>
    </submittedName>
</protein>
<evidence type="ECO:0000259" key="1">
    <source>
        <dbReference type="Pfam" id="PF07596"/>
    </source>
</evidence>
<dbReference type="NCBIfam" id="TIGR02532">
    <property type="entry name" value="IV_pilin_GFxxxE"/>
    <property type="match status" value="1"/>
</dbReference>
<dbReference type="Gene3D" id="3.30.700.10">
    <property type="entry name" value="Glycoprotein, Type 4 Pilin"/>
    <property type="match status" value="1"/>
</dbReference>
<keyword evidence="3" id="KW-1185">Reference proteome</keyword>
<organism evidence="2 3">
    <name type="scientific">Paludisphaera mucosa</name>
    <dbReference type="NCBI Taxonomy" id="3030827"/>
    <lineage>
        <taxon>Bacteria</taxon>
        <taxon>Pseudomonadati</taxon>
        <taxon>Planctomycetota</taxon>
        <taxon>Planctomycetia</taxon>
        <taxon>Isosphaerales</taxon>
        <taxon>Isosphaeraceae</taxon>
        <taxon>Paludisphaera</taxon>
    </lineage>
</organism>
<dbReference type="Proteomes" id="UP001216907">
    <property type="component" value="Unassembled WGS sequence"/>
</dbReference>
<evidence type="ECO:0000313" key="3">
    <source>
        <dbReference type="Proteomes" id="UP001216907"/>
    </source>
</evidence>
<evidence type="ECO:0000313" key="2">
    <source>
        <dbReference type="EMBL" id="MDG3005177.1"/>
    </source>
</evidence>
<reference evidence="2 3" key="1">
    <citation type="submission" date="2023-03" db="EMBL/GenBank/DDBJ databases">
        <title>Paludisphaera mucosa sp. nov. a novel planctomycete from northern fen.</title>
        <authorList>
            <person name="Ivanova A."/>
        </authorList>
    </citation>
    <scope>NUCLEOTIDE SEQUENCE [LARGE SCALE GENOMIC DNA]</scope>
    <source>
        <strain evidence="2 3">Pla2</strain>
    </source>
</reference>
<dbReference type="PANTHER" id="PTHR30093">
    <property type="entry name" value="GENERAL SECRETION PATHWAY PROTEIN G"/>
    <property type="match status" value="1"/>
</dbReference>
<dbReference type="EMBL" id="JARRAG010000002">
    <property type="protein sequence ID" value="MDG3005177.1"/>
    <property type="molecule type" value="Genomic_DNA"/>
</dbReference>
<dbReference type="Pfam" id="PF07963">
    <property type="entry name" value="N_methyl"/>
    <property type="match status" value="1"/>
</dbReference>
<dbReference type="PANTHER" id="PTHR30093:SF2">
    <property type="entry name" value="TYPE II SECRETION SYSTEM PROTEIN H"/>
    <property type="match status" value="1"/>
</dbReference>
<dbReference type="RefSeq" id="WP_277861523.1">
    <property type="nucleotide sequence ID" value="NZ_JARRAG010000002.1"/>
</dbReference>
<dbReference type="InterPro" id="IPR045584">
    <property type="entry name" value="Pilin-like"/>
</dbReference>
<sequence>MSERRGFTLIELLVVIAIIAVLIALLLPAVQAAREAARRMQCNNNLKQLGIALHNYEGAHGVLPAGRFGYPYLWSSLASMLSYIEAANMYDAINFSFPSLVSQAPHPANATAQAVVVQAFLCPSDGRRRVAATAFGATNYASNSGTGTVNNGSFNVLSGKPLPDGPFYNTSAVRFAAVADGLSGTAGFSETILGNDVVSSPGTSPPADARRQLAVFNASGYLGTLPASLFLPPSTSLPACGSPDQWAGDRGREWSRGSFVMTSYNHFYTPNSGFPDCTDAGRAAAVTAPRSFHTGGVNMLFLDGHVQFVKDSVDQPTFRAISTRAGGEVVSSDAL</sequence>
<dbReference type="InterPro" id="IPR027558">
    <property type="entry name" value="Pre_pil_HX9DG_C"/>
</dbReference>
<dbReference type="InterPro" id="IPR011453">
    <property type="entry name" value="DUF1559"/>
</dbReference>
<dbReference type="NCBIfam" id="TIGR04294">
    <property type="entry name" value="pre_pil_HX9DG"/>
    <property type="match status" value="1"/>
</dbReference>
<dbReference type="PROSITE" id="PS00409">
    <property type="entry name" value="PROKAR_NTER_METHYL"/>
    <property type="match status" value="1"/>
</dbReference>